<sequence length="351" mass="40016">MLEAELLRLHTSFEFAIPNPELDKVDFVQEMQEFHDQLLEDLHRQNTLHIRHVVLQYIAAAKAKLDNEMQVIERVVLEIAGDMQGLNFPQEEITPFGNTVGEYTQQLEEMCSTRPTERELGECQQKSTELAVKKKLIKAEAFQMASKESQATKKLVEERAQKERQLQVQMQAIQRQLDEQQHLLKVKEKEAKAAEIAEEKTRRLAQEEDRALKMAQDERTLRDQLSQDTICDKSLSLTMGYTVDGAAAQQAQGADLSVCYAFHYLNEEGSGQSEDENVLEHIDPSLYVIEPVTDVAGLDVFDRASGQWICVEDVCNPHTEWVLFCGKALARATDQRVPGTLHRVTRYESTL</sequence>
<feature type="non-terminal residue" evidence="2">
    <location>
        <position position="351"/>
    </location>
</feature>
<protein>
    <submittedName>
        <fullName evidence="2">Uncharacterized protein</fullName>
    </submittedName>
</protein>
<dbReference type="AlphaFoldDB" id="A0A6A4YJJ1"/>
<keyword evidence="1" id="KW-0175">Coiled coil</keyword>
<accession>A0A6A4YJJ1</accession>
<evidence type="ECO:0000313" key="2">
    <source>
        <dbReference type="EMBL" id="KAF0696108.1"/>
    </source>
</evidence>
<dbReference type="EMBL" id="VJMH01005432">
    <property type="protein sequence ID" value="KAF0696108.1"/>
    <property type="molecule type" value="Genomic_DNA"/>
</dbReference>
<proteinExistence type="predicted"/>
<comment type="caution">
    <text evidence="2">The sequence shown here is derived from an EMBL/GenBank/DDBJ whole genome shotgun (WGS) entry which is preliminary data.</text>
</comment>
<reference evidence="2" key="1">
    <citation type="submission" date="2019-06" db="EMBL/GenBank/DDBJ databases">
        <title>Genomics analysis of Aphanomyces spp. identifies a new class of oomycete effector associated with host adaptation.</title>
        <authorList>
            <person name="Gaulin E."/>
        </authorList>
    </citation>
    <scope>NUCLEOTIDE SEQUENCE</scope>
    <source>
        <strain evidence="2">CBS 578.67</strain>
    </source>
</reference>
<dbReference type="InterPro" id="IPR027443">
    <property type="entry name" value="IPNS-like_sf"/>
</dbReference>
<dbReference type="OrthoDB" id="46333at2759"/>
<dbReference type="Gene3D" id="2.60.120.330">
    <property type="entry name" value="B-lactam Antibiotic, Isopenicillin N Synthase, Chain"/>
    <property type="match status" value="1"/>
</dbReference>
<name>A0A6A4YJJ1_9STRA</name>
<evidence type="ECO:0000256" key="1">
    <source>
        <dbReference type="SAM" id="Coils"/>
    </source>
</evidence>
<feature type="coiled-coil region" evidence="1">
    <location>
        <begin position="159"/>
        <end position="217"/>
    </location>
</feature>
<dbReference type="SUPFAM" id="SSF51197">
    <property type="entry name" value="Clavaminate synthase-like"/>
    <property type="match status" value="1"/>
</dbReference>
<organism evidence="2">
    <name type="scientific">Aphanomyces stellatus</name>
    <dbReference type="NCBI Taxonomy" id="120398"/>
    <lineage>
        <taxon>Eukaryota</taxon>
        <taxon>Sar</taxon>
        <taxon>Stramenopiles</taxon>
        <taxon>Oomycota</taxon>
        <taxon>Saprolegniomycetes</taxon>
        <taxon>Saprolegniales</taxon>
        <taxon>Verrucalvaceae</taxon>
        <taxon>Aphanomyces</taxon>
    </lineage>
</organism>
<gene>
    <name evidence="2" type="ORF">As57867_013068</name>
</gene>